<evidence type="ECO:0000256" key="8">
    <source>
        <dbReference type="ARBA" id="ARBA00023054"/>
    </source>
</evidence>
<dbReference type="NCBIfam" id="TIGR02397">
    <property type="entry name" value="dnaX_nterm"/>
    <property type="match status" value="1"/>
</dbReference>
<evidence type="ECO:0000256" key="2">
    <source>
        <dbReference type="ARBA" id="ARBA00012417"/>
    </source>
</evidence>
<evidence type="ECO:0000256" key="3">
    <source>
        <dbReference type="ARBA" id="ARBA00022723"/>
    </source>
</evidence>
<accession>B9RAP9</accession>
<evidence type="ECO:0000313" key="12">
    <source>
        <dbReference type="Proteomes" id="UP000008311"/>
    </source>
</evidence>
<keyword evidence="5" id="KW-0862">Zinc</keyword>
<feature type="domain" description="AAA+ ATPase" evidence="10">
    <location>
        <begin position="326"/>
        <end position="486"/>
    </location>
</feature>
<keyword evidence="3" id="KW-0479">Metal-binding</keyword>
<dbReference type="GO" id="GO:0006261">
    <property type="term" value="P:DNA-templated DNA replication"/>
    <property type="evidence" value="ECO:0000318"/>
    <property type="project" value="GO_Central"/>
</dbReference>
<keyword evidence="8" id="KW-0175">Coiled coil</keyword>
<keyword evidence="11" id="KW-0548">Nucleotidyltransferase</keyword>
<dbReference type="InterPro" id="IPR054506">
    <property type="entry name" value="DnaA_N-like_STI"/>
</dbReference>
<keyword evidence="12" id="KW-1185">Reference proteome</keyword>
<comment type="catalytic activity">
    <reaction evidence="9">
        <text>DNA(n) + a 2'-deoxyribonucleoside 5'-triphosphate = DNA(n+1) + diphosphate</text>
        <dbReference type="Rhea" id="RHEA:22508"/>
        <dbReference type="Rhea" id="RHEA-COMP:17339"/>
        <dbReference type="Rhea" id="RHEA-COMP:17340"/>
        <dbReference type="ChEBI" id="CHEBI:33019"/>
        <dbReference type="ChEBI" id="CHEBI:61560"/>
        <dbReference type="ChEBI" id="CHEBI:173112"/>
        <dbReference type="EC" id="2.7.7.7"/>
    </reaction>
</comment>
<dbReference type="EC" id="2.7.7.7" evidence="2"/>
<evidence type="ECO:0000256" key="9">
    <source>
        <dbReference type="ARBA" id="ARBA00049244"/>
    </source>
</evidence>
<dbReference type="PANTHER" id="PTHR11669:SF0">
    <property type="entry name" value="PROTEIN STICHEL-LIKE 2"/>
    <property type="match status" value="1"/>
</dbReference>
<dbReference type="STRING" id="3988.B9RAP9"/>
<evidence type="ECO:0000313" key="11">
    <source>
        <dbReference type="EMBL" id="EEF51876.1"/>
    </source>
</evidence>
<dbReference type="GO" id="GO:0006281">
    <property type="term" value="P:DNA repair"/>
    <property type="evidence" value="ECO:0000318"/>
    <property type="project" value="GO_Central"/>
</dbReference>
<keyword evidence="7" id="KW-0239">DNA-directed DNA polymerase</keyword>
<dbReference type="KEGG" id="rcu:8266389"/>
<dbReference type="FunFam" id="3.40.50.300:FF:000014">
    <property type="entry name" value="DNA polymerase III subunit gamma/tau"/>
    <property type="match status" value="1"/>
</dbReference>
<dbReference type="SMART" id="SM00382">
    <property type="entry name" value="AAA"/>
    <property type="match status" value="1"/>
</dbReference>
<evidence type="ECO:0000256" key="4">
    <source>
        <dbReference type="ARBA" id="ARBA00022741"/>
    </source>
</evidence>
<comment type="similarity">
    <text evidence="1">Belongs to the DnaX/STICHEL family.</text>
</comment>
<dbReference type="AlphaFoldDB" id="B9RAP9"/>
<dbReference type="GO" id="GO:0009360">
    <property type="term" value="C:DNA polymerase III complex"/>
    <property type="evidence" value="ECO:0007669"/>
    <property type="project" value="InterPro"/>
</dbReference>
<dbReference type="InterPro" id="IPR050238">
    <property type="entry name" value="DNA_Rep/Repair_Clamp_Loader"/>
</dbReference>
<dbReference type="InterPro" id="IPR045085">
    <property type="entry name" value="HLD_clamp_pol_III_gamma_tau"/>
</dbReference>
<reference evidence="12" key="1">
    <citation type="journal article" date="2010" name="Nat. Biotechnol.">
        <title>Draft genome sequence of the oilseed species Ricinus communis.</title>
        <authorList>
            <person name="Chan A.P."/>
            <person name="Crabtree J."/>
            <person name="Zhao Q."/>
            <person name="Lorenzi H."/>
            <person name="Orvis J."/>
            <person name="Puiu D."/>
            <person name="Melake-Berhan A."/>
            <person name="Jones K.M."/>
            <person name="Redman J."/>
            <person name="Chen G."/>
            <person name="Cahoon E.B."/>
            <person name="Gedil M."/>
            <person name="Stanke M."/>
            <person name="Haas B.J."/>
            <person name="Wortman J.R."/>
            <person name="Fraser-Liggett C.M."/>
            <person name="Ravel J."/>
            <person name="Rabinowicz P.D."/>
        </authorList>
    </citation>
    <scope>NUCLEOTIDE SEQUENCE [LARGE SCALE GENOMIC DNA]</scope>
    <source>
        <strain evidence="12">cv. Hale</strain>
    </source>
</reference>
<dbReference type="InterPro" id="IPR008921">
    <property type="entry name" value="DNA_pol3_clamp-load_cplx_C"/>
</dbReference>
<dbReference type="PANTHER" id="PTHR11669">
    <property type="entry name" value="REPLICATION FACTOR C / DNA POLYMERASE III GAMMA-TAU SUBUNIT"/>
    <property type="match status" value="1"/>
</dbReference>
<dbReference type="SUPFAM" id="SSF52540">
    <property type="entry name" value="P-loop containing nucleoside triphosphate hydrolases"/>
    <property type="match status" value="1"/>
</dbReference>
<keyword evidence="11" id="KW-0808">Transferase</keyword>
<dbReference type="eggNOG" id="KOG0989">
    <property type="taxonomic scope" value="Eukaryota"/>
</dbReference>
<protein>
    <recommendedName>
        <fullName evidence="2">DNA-directed DNA polymerase</fullName>
        <ecNumber evidence="2">2.7.7.7</ecNumber>
    </recommendedName>
</protein>
<name>B9RAP9_RICCO</name>
<sequence length="1025" mass="114454">MMDGRRHSVDIPISRTLIALRRVRSLRDPSTNCMSKFSALLENVNWETNSTNGISLQFTGGCQQGGSDHNGFARLNNSGLNRIRDEEIDDFHLQHDLVKSKPNLNLAREENAGASLRTKKLEGLDNGVLYQEDVSGKKSLSERYYINHRDKGLELTCITPLSNAESNNELILRSPKVECFDQSISRKKSQYKNHDKSSGMVGDILSRVGSPCLSVSDALSSYGVSLLANEDTDFMVQNDRGCGISCCWTRTPRFRESNPYSDVEGRPLLLKDLAETIPHGQRNLKLITNESPRSFSQKFRPKSFEELVGQNVVVRSLLSAIAQGRVTSLYLFHGPRGTGKTSASRIFAAALNCLSLEEYKPCGLCRECVQFFSGRSRDVKEVDSVRINRVERIRALIKNAAIPPVSSRFKVFIVDECHLLQGETWATILNSLENLPQHVVFVMVTPHLDKLPRSAVTHSQKYHFPKIKDADIAVRLKNICIEEGIDFDQVALDFIAAKSNGSLRDAEMMLDQMSLLGKRITMSLAYELAGVVSDDELLDLLDLALSSDTSNTVIRARELMRSRIDPMQLVSQLANIIMDMLAGKCQEDSSEVRRKFSSRHATEADMQRLSHALKVLSETEKQLRMSKSQSTWLTVALLQLSSLEAPFLNANDPNPSIRNAQDRDGDFCSTSSTGESLKLLLPCSCEDGKLHNGGDCKATLESIWKNATELCQSNSLRNFLGKQGKLSSLCVNQDLAVAELEFHRPDYVSKAEKSWKTIASALQSILGRNVEIRINLVLCDSALKCKKLRKLPFSLFSCSRRVLRRSQLPTECGSDSDYSGHMSEKPIKGDRVILTCSSDCRSQMPHYIFPRVDVVKALRNNEGNVLSIGRNSSHRSLQDDTLKIPAYGNDSLKEEGGSLGYETFSSEETEEQPNCFSRTLRLQKRLPSTNHSRIVCMGNQEANKLALSFPAKRSIETCNSTTNGSYVLNSNNDTNNSRSEDGLTENSAALCWRTPTFTQSKAWQLTHHRRRSPLARWVLPCASAK</sequence>
<dbReference type="FunCoup" id="B9RAP9">
    <property type="interactions" value="497"/>
</dbReference>
<dbReference type="Pfam" id="PF23007">
    <property type="entry name" value="DnaA_N-like_STI"/>
    <property type="match status" value="1"/>
</dbReference>
<dbReference type="GO" id="GO:0005663">
    <property type="term" value="C:DNA replication factor C complex"/>
    <property type="evidence" value="ECO:0000318"/>
    <property type="project" value="GO_Central"/>
</dbReference>
<dbReference type="SUPFAM" id="SSF48019">
    <property type="entry name" value="post-AAA+ oligomerization domain-like"/>
    <property type="match status" value="1"/>
</dbReference>
<dbReference type="GO" id="GO:0005524">
    <property type="term" value="F:ATP binding"/>
    <property type="evidence" value="ECO:0007669"/>
    <property type="project" value="UniProtKB-KW"/>
</dbReference>
<proteinExistence type="inferred from homology"/>
<dbReference type="GO" id="GO:0003677">
    <property type="term" value="F:DNA binding"/>
    <property type="evidence" value="ECO:0007669"/>
    <property type="project" value="InterPro"/>
</dbReference>
<evidence type="ECO:0000256" key="7">
    <source>
        <dbReference type="ARBA" id="ARBA00022932"/>
    </source>
</evidence>
<dbReference type="OrthoDB" id="1899087at2759"/>
<dbReference type="GO" id="GO:0003887">
    <property type="term" value="F:DNA-directed DNA polymerase activity"/>
    <property type="evidence" value="ECO:0007669"/>
    <property type="project" value="UniProtKB-KW"/>
</dbReference>
<dbReference type="EMBL" id="EQ973773">
    <property type="protein sequence ID" value="EEF51876.1"/>
    <property type="molecule type" value="Genomic_DNA"/>
</dbReference>
<keyword evidence="6" id="KW-0067">ATP-binding</keyword>
<dbReference type="Gene3D" id="1.10.8.60">
    <property type="match status" value="1"/>
</dbReference>
<dbReference type="CDD" id="cd18137">
    <property type="entry name" value="HLD_clamp_pol_III_gamma_tau"/>
    <property type="match status" value="1"/>
</dbReference>
<dbReference type="GO" id="GO:0046872">
    <property type="term" value="F:metal ion binding"/>
    <property type="evidence" value="ECO:0007669"/>
    <property type="project" value="UniProtKB-KW"/>
</dbReference>
<evidence type="ECO:0000256" key="6">
    <source>
        <dbReference type="ARBA" id="ARBA00022840"/>
    </source>
</evidence>
<organism evidence="11 12">
    <name type="scientific">Ricinus communis</name>
    <name type="common">Castor bean</name>
    <dbReference type="NCBI Taxonomy" id="3988"/>
    <lineage>
        <taxon>Eukaryota</taxon>
        <taxon>Viridiplantae</taxon>
        <taxon>Streptophyta</taxon>
        <taxon>Embryophyta</taxon>
        <taxon>Tracheophyta</taxon>
        <taxon>Spermatophyta</taxon>
        <taxon>Magnoliopsida</taxon>
        <taxon>eudicotyledons</taxon>
        <taxon>Gunneridae</taxon>
        <taxon>Pentapetalae</taxon>
        <taxon>rosids</taxon>
        <taxon>fabids</taxon>
        <taxon>Malpighiales</taxon>
        <taxon>Euphorbiaceae</taxon>
        <taxon>Acalyphoideae</taxon>
        <taxon>Acalypheae</taxon>
        <taxon>Ricinus</taxon>
    </lineage>
</organism>
<keyword evidence="4" id="KW-0547">Nucleotide-binding</keyword>
<evidence type="ECO:0000256" key="5">
    <source>
        <dbReference type="ARBA" id="ARBA00022833"/>
    </source>
</evidence>
<dbReference type="Proteomes" id="UP000008311">
    <property type="component" value="Unassembled WGS sequence"/>
</dbReference>
<dbReference type="InterPro" id="IPR027417">
    <property type="entry name" value="P-loop_NTPase"/>
</dbReference>
<gene>
    <name evidence="11" type="ORF">RCOM_1507690</name>
</gene>
<dbReference type="Pfam" id="PF13177">
    <property type="entry name" value="DNA_pol3_delta2"/>
    <property type="match status" value="1"/>
</dbReference>
<evidence type="ECO:0000256" key="1">
    <source>
        <dbReference type="ARBA" id="ARBA00006360"/>
    </source>
</evidence>
<dbReference type="Pfam" id="PF22608">
    <property type="entry name" value="DNAX_ATPase_lid"/>
    <property type="match status" value="1"/>
</dbReference>
<dbReference type="Gene3D" id="3.40.50.300">
    <property type="entry name" value="P-loop containing nucleotide triphosphate hydrolases"/>
    <property type="match status" value="1"/>
</dbReference>
<dbReference type="Gene3D" id="1.20.272.10">
    <property type="match status" value="1"/>
</dbReference>
<dbReference type="FunFam" id="1.10.8.60:FF:000013">
    <property type="entry name" value="DNA polymerase III subunit gamma/tau"/>
    <property type="match status" value="1"/>
</dbReference>
<dbReference type="InterPro" id="IPR003593">
    <property type="entry name" value="AAA+_ATPase"/>
</dbReference>
<dbReference type="InParanoid" id="B9RAP9"/>
<evidence type="ECO:0000259" key="10">
    <source>
        <dbReference type="SMART" id="SM00382"/>
    </source>
</evidence>
<dbReference type="InterPro" id="IPR012763">
    <property type="entry name" value="DNA_pol_III_sug/sutau_N"/>
</dbReference>